<dbReference type="AlphaFoldDB" id="A0A5M9K698"/>
<dbReference type="Pfam" id="PF08547">
    <property type="entry name" value="CIA30"/>
    <property type="match status" value="1"/>
</dbReference>
<evidence type="ECO:0000313" key="5">
    <source>
        <dbReference type="Proteomes" id="UP000322873"/>
    </source>
</evidence>
<comment type="similarity">
    <text evidence="1">Belongs to the CIA30 family.</text>
</comment>
<evidence type="ECO:0000256" key="2">
    <source>
        <dbReference type="SAM" id="MobiDB-lite"/>
    </source>
</evidence>
<dbReference type="Proteomes" id="UP000322873">
    <property type="component" value="Unassembled WGS sequence"/>
</dbReference>
<evidence type="ECO:0000313" key="4">
    <source>
        <dbReference type="EMBL" id="KAA8576440.1"/>
    </source>
</evidence>
<feature type="compositionally biased region" description="Basic and acidic residues" evidence="2">
    <location>
        <begin position="189"/>
        <end position="202"/>
    </location>
</feature>
<sequence>MGPTSILSMDLFGGSKPWSALHWTSSDDRVRGGASQSHLKCSASSSVATFSGTLDIKTLGGAGFASQRTTENHTWNLSAYDGILLSLGRSDQKQYTFIIKDEILPKSPNGREQSTISWKFDFKGPADHSIIFVKWADLKPTYRGREKNDANPLDLKNIKRFSIMMRSFFGSQEGDFSLAINSISAAKDRESMNTPYRDDPNEKSYTNLNSREDQEILPPRQSWLGWFFGSCNAS</sequence>
<keyword evidence="5" id="KW-1185">Reference proteome</keyword>
<dbReference type="GO" id="GO:0010257">
    <property type="term" value="P:NADH dehydrogenase complex assembly"/>
    <property type="evidence" value="ECO:0007669"/>
    <property type="project" value="TreeGrafter"/>
</dbReference>
<dbReference type="InterPro" id="IPR008979">
    <property type="entry name" value="Galactose-bd-like_sf"/>
</dbReference>
<organism evidence="4 5">
    <name type="scientific">Monilinia fructicola</name>
    <name type="common">Brown rot fungus</name>
    <name type="synonym">Ciboria fructicola</name>
    <dbReference type="NCBI Taxonomy" id="38448"/>
    <lineage>
        <taxon>Eukaryota</taxon>
        <taxon>Fungi</taxon>
        <taxon>Dikarya</taxon>
        <taxon>Ascomycota</taxon>
        <taxon>Pezizomycotina</taxon>
        <taxon>Leotiomycetes</taxon>
        <taxon>Helotiales</taxon>
        <taxon>Sclerotiniaceae</taxon>
        <taxon>Monilinia</taxon>
    </lineage>
</organism>
<feature type="domain" description="NADH:ubiquinone oxidoreductase intermediate-associated protein 30" evidence="3">
    <location>
        <begin position="19"/>
        <end position="180"/>
    </location>
</feature>
<dbReference type="InterPro" id="IPR013857">
    <property type="entry name" value="NADH-UbQ_OxRdtase-assoc_prot30"/>
</dbReference>
<dbReference type="GO" id="GO:0051082">
    <property type="term" value="F:unfolded protein binding"/>
    <property type="evidence" value="ECO:0007669"/>
    <property type="project" value="TreeGrafter"/>
</dbReference>
<evidence type="ECO:0000259" key="3">
    <source>
        <dbReference type="Pfam" id="PF08547"/>
    </source>
</evidence>
<dbReference type="VEuPathDB" id="FungiDB:MFRU_009g02950"/>
<dbReference type="PANTHER" id="PTHR13194">
    <property type="entry name" value="COMPLEX I INTERMEDIATE-ASSOCIATED PROTEIN 30"/>
    <property type="match status" value="1"/>
</dbReference>
<protein>
    <recommendedName>
        <fullName evidence="3">NADH:ubiquinone oxidoreductase intermediate-associated protein 30 domain-containing protein</fullName>
    </recommendedName>
</protein>
<evidence type="ECO:0000256" key="1">
    <source>
        <dbReference type="ARBA" id="ARBA00007884"/>
    </source>
</evidence>
<feature type="region of interest" description="Disordered" evidence="2">
    <location>
        <begin position="189"/>
        <end position="212"/>
    </location>
</feature>
<comment type="caution">
    <text evidence="4">The sequence shown here is derived from an EMBL/GenBank/DDBJ whole genome shotgun (WGS) entry which is preliminary data.</text>
</comment>
<dbReference type="InterPro" id="IPR039131">
    <property type="entry name" value="NDUFAF1"/>
</dbReference>
<dbReference type="EMBL" id="VICG01000001">
    <property type="protein sequence ID" value="KAA8576440.1"/>
    <property type="molecule type" value="Genomic_DNA"/>
</dbReference>
<gene>
    <name evidence="4" type="ORF">EYC84_006561</name>
</gene>
<dbReference type="PANTHER" id="PTHR13194:SF19">
    <property type="entry name" value="NAD(P)-BINDING ROSSMANN-FOLD SUPERFAMILY PROTEIN"/>
    <property type="match status" value="1"/>
</dbReference>
<reference evidence="4 5" key="1">
    <citation type="submission" date="2019-06" db="EMBL/GenBank/DDBJ databases">
        <title>Genome Sequence of the Brown Rot Fungal Pathogen Monilinia fructicola.</title>
        <authorList>
            <person name="De Miccolis Angelini R.M."/>
            <person name="Landi L."/>
            <person name="Abate D."/>
            <person name="Pollastro S."/>
            <person name="Romanazzi G."/>
            <person name="Faretra F."/>
        </authorList>
    </citation>
    <scope>NUCLEOTIDE SEQUENCE [LARGE SCALE GENOMIC DNA]</scope>
    <source>
        <strain evidence="4 5">Mfrc123</strain>
    </source>
</reference>
<accession>A0A5M9K698</accession>
<dbReference type="SUPFAM" id="SSF49785">
    <property type="entry name" value="Galactose-binding domain-like"/>
    <property type="match status" value="1"/>
</dbReference>
<proteinExistence type="inferred from homology"/>
<name>A0A5M9K698_MONFR</name>